<feature type="region of interest" description="Disordered" evidence="3">
    <location>
        <begin position="204"/>
        <end position="223"/>
    </location>
</feature>
<dbReference type="KEGG" id="dqu:106741299"/>
<dbReference type="GO" id="GO:0005730">
    <property type="term" value="C:nucleolus"/>
    <property type="evidence" value="ECO:0007669"/>
    <property type="project" value="UniProtKB-SubCell"/>
</dbReference>
<evidence type="ECO:0000259" key="4">
    <source>
        <dbReference type="Pfam" id="PF08698"/>
    </source>
</evidence>
<evidence type="ECO:0000256" key="1">
    <source>
        <dbReference type="ARBA" id="ARBA00004604"/>
    </source>
</evidence>
<comment type="subcellular location">
    <subcellularLocation>
        <location evidence="1">Nucleus</location>
        <location evidence="1">Nucleolus</location>
    </subcellularLocation>
</comment>
<dbReference type="GO" id="GO:0003723">
    <property type="term" value="F:RNA binding"/>
    <property type="evidence" value="ECO:0007669"/>
    <property type="project" value="TreeGrafter"/>
</dbReference>
<evidence type="ECO:0000256" key="3">
    <source>
        <dbReference type="SAM" id="MobiDB-lite"/>
    </source>
</evidence>
<dbReference type="PANTHER" id="PTHR21686:SF12">
    <property type="entry name" value="DEOXYNUCLEOTIDYLTRANSFERASE TERMINAL-INTERACTING PROTEIN 2"/>
    <property type="match status" value="1"/>
</dbReference>
<organism evidence="5 6">
    <name type="scientific">Dinoponera quadriceps</name>
    <name type="common">South American ant</name>
    <dbReference type="NCBI Taxonomy" id="609295"/>
    <lineage>
        <taxon>Eukaryota</taxon>
        <taxon>Metazoa</taxon>
        <taxon>Ecdysozoa</taxon>
        <taxon>Arthropoda</taxon>
        <taxon>Hexapoda</taxon>
        <taxon>Insecta</taxon>
        <taxon>Pterygota</taxon>
        <taxon>Neoptera</taxon>
        <taxon>Endopterygota</taxon>
        <taxon>Hymenoptera</taxon>
        <taxon>Apocrita</taxon>
        <taxon>Aculeata</taxon>
        <taxon>Formicoidea</taxon>
        <taxon>Formicidae</taxon>
        <taxon>Ponerinae</taxon>
        <taxon>Ponerini</taxon>
        <taxon>Dinoponera</taxon>
    </lineage>
</organism>
<dbReference type="InterPro" id="IPR039883">
    <property type="entry name" value="Fcf2/DNTTIP2"/>
</dbReference>
<accession>A0A6P3WSC6</accession>
<keyword evidence="2" id="KW-0539">Nucleus</keyword>
<dbReference type="OrthoDB" id="427886at2759"/>
<keyword evidence="5" id="KW-1185">Reference proteome</keyword>
<proteinExistence type="predicted"/>
<dbReference type="GeneID" id="106741299"/>
<evidence type="ECO:0000313" key="6">
    <source>
        <dbReference type="RefSeq" id="XP_014468604.1"/>
    </source>
</evidence>
<evidence type="ECO:0000313" key="5">
    <source>
        <dbReference type="Proteomes" id="UP000515204"/>
    </source>
</evidence>
<sequence length="223" mass="26642">MENETDLDPMKIYDAEYLGITMEEPKFYSSKDIDLDFEAGMDWRSSMAKLREEEDRTRKETDPVEEFMKKSVITSSFEKLRFAPPYEPSKRQLQARKRIEQRKAGAGGGWFNMRAPRMTPEIKHDLEVLQMRSALDPKQFYKKNDRKGLPKHFHIGKIMDSATDYYSSRLTKKERKRTIVDELMANVEFTKYNKRKYREIIEEKKKTHYKAHRQAKKLKGKKR</sequence>
<feature type="compositionally biased region" description="Basic residues" evidence="3">
    <location>
        <begin position="206"/>
        <end position="223"/>
    </location>
</feature>
<dbReference type="Pfam" id="PF08698">
    <property type="entry name" value="Fcf2"/>
    <property type="match status" value="1"/>
</dbReference>
<dbReference type="RefSeq" id="XP_014468604.1">
    <property type="nucleotide sequence ID" value="XM_014613118.1"/>
</dbReference>
<dbReference type="GO" id="GO:0006396">
    <property type="term" value="P:RNA processing"/>
    <property type="evidence" value="ECO:0007669"/>
    <property type="project" value="TreeGrafter"/>
</dbReference>
<dbReference type="AlphaFoldDB" id="A0A6P3WSC6"/>
<evidence type="ECO:0000256" key="2">
    <source>
        <dbReference type="ARBA" id="ARBA00023242"/>
    </source>
</evidence>
<name>A0A6P3WSC6_DINQU</name>
<dbReference type="Proteomes" id="UP000515204">
    <property type="component" value="Unplaced"/>
</dbReference>
<dbReference type="PANTHER" id="PTHR21686">
    <property type="entry name" value="DEOXYNUCLEOTIDYLTRANSFERASE TERMINAL-INTERACTING PROTEIN 2"/>
    <property type="match status" value="1"/>
</dbReference>
<dbReference type="InterPro" id="IPR014810">
    <property type="entry name" value="Fcf2_C"/>
</dbReference>
<protein>
    <submittedName>
        <fullName evidence="6">Deoxynucleotidyltransferase terminal-interacting protein 2</fullName>
    </submittedName>
</protein>
<gene>
    <name evidence="6" type="primary">LOC106741299</name>
</gene>
<feature type="domain" description="Fcf2 pre-rRNA processing C-terminal" evidence="4">
    <location>
        <begin position="103"/>
        <end position="196"/>
    </location>
</feature>
<reference evidence="6" key="1">
    <citation type="submission" date="2025-08" db="UniProtKB">
        <authorList>
            <consortium name="RefSeq"/>
        </authorList>
    </citation>
    <scope>IDENTIFICATION</scope>
</reference>